<accession>A0A5B7BA09</accession>
<feature type="domain" description="Cation/H+ exchanger transmembrane" evidence="12">
    <location>
        <begin position="52"/>
        <end position="428"/>
    </location>
</feature>
<dbReference type="EMBL" id="GHES01035143">
    <property type="protein sequence ID" value="MPA65702.1"/>
    <property type="molecule type" value="Transcribed_RNA"/>
</dbReference>
<feature type="transmembrane region" description="Helical" evidence="11">
    <location>
        <begin position="381"/>
        <end position="402"/>
    </location>
</feature>
<dbReference type="InterPro" id="IPR006153">
    <property type="entry name" value="Cation/H_exchanger_TM"/>
</dbReference>
<feature type="transmembrane region" description="Helical" evidence="11">
    <location>
        <begin position="266"/>
        <end position="283"/>
    </location>
</feature>
<dbReference type="GO" id="GO:0006885">
    <property type="term" value="P:regulation of pH"/>
    <property type="evidence" value="ECO:0007669"/>
    <property type="project" value="TreeGrafter"/>
</dbReference>
<dbReference type="GO" id="GO:0015297">
    <property type="term" value="F:antiporter activity"/>
    <property type="evidence" value="ECO:0007669"/>
    <property type="project" value="InterPro"/>
</dbReference>
<evidence type="ECO:0000256" key="6">
    <source>
        <dbReference type="ARBA" id="ARBA00022989"/>
    </source>
</evidence>
<evidence type="ECO:0000313" key="15">
    <source>
        <dbReference type="EMBL" id="MPA65702.1"/>
    </source>
</evidence>
<evidence type="ECO:0000256" key="10">
    <source>
        <dbReference type="SAM" id="MobiDB-lite"/>
    </source>
</evidence>
<feature type="domain" description="Cation/H(+) antiporter C-terminal" evidence="14">
    <location>
        <begin position="625"/>
        <end position="787"/>
    </location>
</feature>
<evidence type="ECO:0000256" key="7">
    <source>
        <dbReference type="ARBA" id="ARBA00023065"/>
    </source>
</evidence>
<evidence type="ECO:0000259" key="13">
    <source>
        <dbReference type="Pfam" id="PF23256"/>
    </source>
</evidence>
<feature type="domain" description="Cation/H(+) antiporter central" evidence="13">
    <location>
        <begin position="486"/>
        <end position="617"/>
    </location>
</feature>
<evidence type="ECO:0000259" key="14">
    <source>
        <dbReference type="Pfam" id="PF23259"/>
    </source>
</evidence>
<feature type="transmembrane region" description="Helical" evidence="11">
    <location>
        <begin position="38"/>
        <end position="60"/>
    </location>
</feature>
<keyword evidence="8 11" id="KW-0472">Membrane</keyword>
<feature type="transmembrane region" description="Helical" evidence="11">
    <location>
        <begin position="67"/>
        <end position="84"/>
    </location>
</feature>
<organism evidence="15">
    <name type="scientific">Davidia involucrata</name>
    <name type="common">Dove tree</name>
    <dbReference type="NCBI Taxonomy" id="16924"/>
    <lineage>
        <taxon>Eukaryota</taxon>
        <taxon>Viridiplantae</taxon>
        <taxon>Streptophyta</taxon>
        <taxon>Embryophyta</taxon>
        <taxon>Tracheophyta</taxon>
        <taxon>Spermatophyta</taxon>
        <taxon>Magnoliopsida</taxon>
        <taxon>eudicotyledons</taxon>
        <taxon>Gunneridae</taxon>
        <taxon>Pentapetalae</taxon>
        <taxon>asterids</taxon>
        <taxon>Cornales</taxon>
        <taxon>Nyssaceae</taxon>
        <taxon>Davidia</taxon>
    </lineage>
</organism>
<feature type="transmembrane region" description="Helical" evidence="11">
    <location>
        <begin position="104"/>
        <end position="121"/>
    </location>
</feature>
<sequence length="837" mass="92938">MDQPTELLRELNRSVPCHAATIFSDNNIWHGTNPMVQILPLFIFQLTLVIFTTRFFILVFKPFQQPRFIAEIVGGILLGPSALGRYRKFSNKFFPPAGFRVLDSMAHFALIYYAFLVGLEMDLSSVSRTGKKALIVAVAGIIFPFGLGFCFYLLFYFDGKSPKLGFLFWSIALSVTGCSELAQLLEKLKILQTEIAKTVLSSAQIDELCSWVFLAAAIPIYSSFYTTHWALLSTAAFVLFSIYYLRPALMWIMRRMPQGQGYSEHYISCILVGVALCGVLTDACGTHPIIGAFVFGLVIPNGVLEATLVERLEEFVSGFLMPVFFVVCGLRTDVDQITSTSTTDKASSPIVALIIAAACLVKFVGTLFISSFCHIPVKEAMSLGLLMNTKSLFAMVVLYTGLEQTALNIQTYTIMVIAVLLMTMIVMPIMTLNQPRGKAIPYKRRTIQKSKPHEELRILACVHVTRNVPVIINLLEASNATRESPIIVFALHLLELIGRASAMLTVHNTRKSGSKNPSHAQAQSDQIITAFEQYERRCGAASVHPLIARCPYSTMDEDICSVAEDKRASLIIIPFHKQQTLDGKMEDINPAIRDVNENVLASAPCSVGILIDRGLAESGDFTRRVAVLYFGGPDDREALSYALRMAKHPDMSLTVVRFLPSEDAANMEAMDFWGRTHGVVTVNIDTERERELDDDFLNKFKIMTVNDLSISYKELVLDDEEQTVTAIKSMDQEFDLYVVGKGRGVVSPLTVGLEDWCDCPELGAIGDVLVSSEFTSAFSVLVVQQYVRTAVKGEGSVTTISTKEEFIPMDWQPHAADDDGSESFVYPREKDIDDDDY</sequence>
<dbReference type="AlphaFoldDB" id="A0A5B7BA09"/>
<dbReference type="GO" id="GO:1902600">
    <property type="term" value="P:proton transmembrane transport"/>
    <property type="evidence" value="ECO:0007669"/>
    <property type="project" value="InterPro"/>
</dbReference>
<evidence type="ECO:0000256" key="3">
    <source>
        <dbReference type="ARBA" id="ARBA00022538"/>
    </source>
</evidence>
<keyword evidence="3" id="KW-0633">Potassium transport</keyword>
<feature type="transmembrane region" description="Helical" evidence="11">
    <location>
        <begin position="346"/>
        <end position="369"/>
    </location>
</feature>
<dbReference type="InterPro" id="IPR057290">
    <property type="entry name" value="CHX17_C"/>
</dbReference>
<dbReference type="GO" id="GO:0012505">
    <property type="term" value="C:endomembrane system"/>
    <property type="evidence" value="ECO:0007669"/>
    <property type="project" value="TreeGrafter"/>
</dbReference>
<evidence type="ECO:0000259" key="12">
    <source>
        <dbReference type="Pfam" id="PF00999"/>
    </source>
</evidence>
<feature type="transmembrane region" description="Helical" evidence="11">
    <location>
        <begin position="228"/>
        <end position="245"/>
    </location>
</feature>
<gene>
    <name evidence="15" type="ORF">Din_035143</name>
</gene>
<evidence type="ECO:0000256" key="1">
    <source>
        <dbReference type="ARBA" id="ARBA00004141"/>
    </source>
</evidence>
<name>A0A5B7BA09_DAVIN</name>
<dbReference type="GO" id="GO:0006813">
    <property type="term" value="P:potassium ion transport"/>
    <property type="evidence" value="ECO:0007669"/>
    <property type="project" value="UniProtKB-KW"/>
</dbReference>
<protein>
    <submittedName>
        <fullName evidence="15">Putative cation/H(+) antiporter 15-like</fullName>
    </submittedName>
</protein>
<dbReference type="PANTHER" id="PTHR32468">
    <property type="entry name" value="CATION/H + ANTIPORTER"/>
    <property type="match status" value="1"/>
</dbReference>
<dbReference type="PANTHER" id="PTHR32468:SF82">
    <property type="entry name" value="CATION_H(+) ANTIPORTER 15-LIKE"/>
    <property type="match status" value="1"/>
</dbReference>
<feature type="transmembrane region" description="Helical" evidence="11">
    <location>
        <begin position="414"/>
        <end position="435"/>
    </location>
</feature>
<dbReference type="InterPro" id="IPR050794">
    <property type="entry name" value="CPA2_transporter"/>
</dbReference>
<evidence type="ECO:0000256" key="8">
    <source>
        <dbReference type="ARBA" id="ARBA00023136"/>
    </source>
</evidence>
<proteinExistence type="inferred from homology"/>
<dbReference type="Pfam" id="PF23259">
    <property type="entry name" value="CHX17_C"/>
    <property type="match status" value="1"/>
</dbReference>
<dbReference type="GO" id="GO:0016020">
    <property type="term" value="C:membrane"/>
    <property type="evidence" value="ECO:0007669"/>
    <property type="project" value="UniProtKB-SubCell"/>
</dbReference>
<feature type="transmembrane region" description="Helical" evidence="11">
    <location>
        <begin position="315"/>
        <end position="334"/>
    </location>
</feature>
<comment type="subcellular location">
    <subcellularLocation>
        <location evidence="1">Membrane</location>
        <topology evidence="1">Multi-pass membrane protein</topology>
    </subcellularLocation>
</comment>
<keyword evidence="7" id="KW-0406">Ion transport</keyword>
<dbReference type="Gene3D" id="3.40.50.12370">
    <property type="match status" value="1"/>
</dbReference>
<feature type="transmembrane region" description="Helical" evidence="11">
    <location>
        <begin position="133"/>
        <end position="154"/>
    </location>
</feature>
<evidence type="ECO:0000256" key="9">
    <source>
        <dbReference type="ARBA" id="ARBA00038341"/>
    </source>
</evidence>
<reference evidence="15" key="1">
    <citation type="submission" date="2019-08" db="EMBL/GenBank/DDBJ databases">
        <title>Reference gene set and small RNA set construction with multiple tissues from Davidia involucrata Baill.</title>
        <authorList>
            <person name="Yang H."/>
            <person name="Zhou C."/>
            <person name="Li G."/>
            <person name="Wang J."/>
            <person name="Gao P."/>
            <person name="Wang M."/>
            <person name="Wang R."/>
            <person name="Zhao Y."/>
        </authorList>
    </citation>
    <scope>NUCLEOTIDE SEQUENCE</scope>
    <source>
        <tissue evidence="15">Mixed with DoveR01_LX</tissue>
    </source>
</reference>
<dbReference type="InterPro" id="IPR038770">
    <property type="entry name" value="Na+/solute_symporter_sf"/>
</dbReference>
<dbReference type="Pfam" id="PF00999">
    <property type="entry name" value="Na_H_Exchanger"/>
    <property type="match status" value="1"/>
</dbReference>
<dbReference type="InterPro" id="IPR057291">
    <property type="entry name" value="CHX17_2nd"/>
</dbReference>
<evidence type="ECO:0000256" key="11">
    <source>
        <dbReference type="SAM" id="Phobius"/>
    </source>
</evidence>
<keyword evidence="4 11" id="KW-0812">Transmembrane</keyword>
<comment type="similarity">
    <text evidence="9">Belongs to the monovalent cation:proton antiporter 2 (CPA2) transporter (TC 2.A.37) family. CHX (TC 2.A.37.4) subfamily.</text>
</comment>
<evidence type="ECO:0000256" key="2">
    <source>
        <dbReference type="ARBA" id="ARBA00022448"/>
    </source>
</evidence>
<dbReference type="Gene3D" id="1.20.1530.20">
    <property type="match status" value="1"/>
</dbReference>
<evidence type="ECO:0000256" key="5">
    <source>
        <dbReference type="ARBA" id="ARBA00022958"/>
    </source>
</evidence>
<evidence type="ECO:0000256" key="4">
    <source>
        <dbReference type="ARBA" id="ARBA00022692"/>
    </source>
</evidence>
<keyword evidence="5" id="KW-0630">Potassium</keyword>
<dbReference type="Pfam" id="PF23256">
    <property type="entry name" value="CHX17_2nd"/>
    <property type="match status" value="1"/>
</dbReference>
<keyword evidence="6 11" id="KW-1133">Transmembrane helix</keyword>
<keyword evidence="2" id="KW-0813">Transport</keyword>
<feature type="region of interest" description="Disordered" evidence="10">
    <location>
        <begin position="812"/>
        <end position="837"/>
    </location>
</feature>